<dbReference type="OMA" id="PTFDGYP"/>
<comment type="pathway">
    <text evidence="4">Amino-acid biosynthesis; L-histidine biosynthesis; L-histidine from 5-phospho-alpha-D-ribose 1-diphosphate: step 7/9.</text>
</comment>
<dbReference type="InterPro" id="IPR015424">
    <property type="entry name" value="PyrdxlP-dep_Trfase"/>
</dbReference>
<evidence type="ECO:0000256" key="13">
    <source>
        <dbReference type="ARBA" id="ARBA00047481"/>
    </source>
</evidence>
<keyword evidence="12" id="KW-0368">Histidine biosynthesis</keyword>
<dbReference type="EMBL" id="DF237664">
    <property type="protein sequence ID" value="GAQ91026.1"/>
    <property type="molecule type" value="Genomic_DNA"/>
</dbReference>
<evidence type="ECO:0000313" key="17">
    <source>
        <dbReference type="Proteomes" id="UP000054558"/>
    </source>
</evidence>
<evidence type="ECO:0000256" key="1">
    <source>
        <dbReference type="ARBA" id="ARBA00001933"/>
    </source>
</evidence>
<sequence length="367" mass="39614">MFVNAGPAAIPDVHYPPADQDLQGGAFDGPIRRLHLNESFLPPSPKVVEAIQKACSTVNRYPDPKARGITKVLAERLSFPVGQIVVTNGSDQGISIIGELFLGEGRSVVLPEPSFPSYLRAAETAGAETLLIPLREDGANSVEAMIDAVTDSTTAVFVSSPNNPTGAILQEPEVRLLAERLPDSVLLVLDDAYCEFAKHSGGPDNLEILRKHRRGPWIVLRTLSKAYGIAGMRVGYVLCSSQALAESFRKVTPIFPVGLLSQVAAEAALSDQPYSDWLVQETVKHREALADSLRSLGLHVLPTEANFVAFRVDRLATTVIAALAKKGILIGACRSSLEVWDNYLRASVGSPEDTRAFLEALKQELNL</sequence>
<comment type="catalytic activity">
    <reaction evidence="13">
        <text>L-histidinol phosphate + 2-oxoglutarate = 3-(imidazol-4-yl)-2-oxopropyl phosphate + L-glutamate</text>
        <dbReference type="Rhea" id="RHEA:23744"/>
        <dbReference type="ChEBI" id="CHEBI:16810"/>
        <dbReference type="ChEBI" id="CHEBI:29985"/>
        <dbReference type="ChEBI" id="CHEBI:57766"/>
        <dbReference type="ChEBI" id="CHEBI:57980"/>
        <dbReference type="EC" id="2.6.1.9"/>
    </reaction>
</comment>
<dbReference type="Pfam" id="PF00155">
    <property type="entry name" value="Aminotran_1_2"/>
    <property type="match status" value="1"/>
</dbReference>
<dbReference type="Proteomes" id="UP000054558">
    <property type="component" value="Unassembled WGS sequence"/>
</dbReference>
<dbReference type="GO" id="GO:0030170">
    <property type="term" value="F:pyridoxal phosphate binding"/>
    <property type="evidence" value="ECO:0007669"/>
    <property type="project" value="InterPro"/>
</dbReference>
<organism evidence="16 17">
    <name type="scientific">Klebsormidium nitens</name>
    <name type="common">Green alga</name>
    <name type="synonym">Ulothrix nitens</name>
    <dbReference type="NCBI Taxonomy" id="105231"/>
    <lineage>
        <taxon>Eukaryota</taxon>
        <taxon>Viridiplantae</taxon>
        <taxon>Streptophyta</taxon>
        <taxon>Klebsormidiophyceae</taxon>
        <taxon>Klebsormidiales</taxon>
        <taxon>Klebsormidiaceae</taxon>
        <taxon>Klebsormidium</taxon>
    </lineage>
</organism>
<evidence type="ECO:0000256" key="2">
    <source>
        <dbReference type="ARBA" id="ARBA00004760"/>
    </source>
</evidence>
<dbReference type="PANTHER" id="PTHR43643:SF6">
    <property type="entry name" value="HISTIDINOL-PHOSPHATE AMINOTRANSFERASE"/>
    <property type="match status" value="1"/>
</dbReference>
<evidence type="ECO:0000313" key="16">
    <source>
        <dbReference type="EMBL" id="GAQ91026.1"/>
    </source>
</evidence>
<dbReference type="PROSITE" id="PS00599">
    <property type="entry name" value="AA_TRANSFER_CLASS_2"/>
    <property type="match status" value="1"/>
</dbReference>
<comment type="pathway">
    <text evidence="2">Lipid metabolism; sphingolipid metabolism.</text>
</comment>
<name>A0A1Y1IQJ8_KLENI</name>
<evidence type="ECO:0000256" key="9">
    <source>
        <dbReference type="ARBA" id="ARBA00022679"/>
    </source>
</evidence>
<reference evidence="16 17" key="1">
    <citation type="journal article" date="2014" name="Nat. Commun.">
        <title>Klebsormidium flaccidum genome reveals primary factors for plant terrestrial adaptation.</title>
        <authorList>
            <person name="Hori K."/>
            <person name="Maruyama F."/>
            <person name="Fujisawa T."/>
            <person name="Togashi T."/>
            <person name="Yamamoto N."/>
            <person name="Seo M."/>
            <person name="Sato S."/>
            <person name="Yamada T."/>
            <person name="Mori H."/>
            <person name="Tajima N."/>
            <person name="Moriyama T."/>
            <person name="Ikeuchi M."/>
            <person name="Watanabe M."/>
            <person name="Wada H."/>
            <person name="Kobayashi K."/>
            <person name="Saito M."/>
            <person name="Masuda T."/>
            <person name="Sasaki-Sekimoto Y."/>
            <person name="Mashiguchi K."/>
            <person name="Awai K."/>
            <person name="Shimojima M."/>
            <person name="Masuda S."/>
            <person name="Iwai M."/>
            <person name="Nobusawa T."/>
            <person name="Narise T."/>
            <person name="Kondo S."/>
            <person name="Saito H."/>
            <person name="Sato R."/>
            <person name="Murakawa M."/>
            <person name="Ihara Y."/>
            <person name="Oshima-Yamada Y."/>
            <person name="Ohtaka K."/>
            <person name="Satoh M."/>
            <person name="Sonobe K."/>
            <person name="Ishii M."/>
            <person name="Ohtani R."/>
            <person name="Kanamori-Sato M."/>
            <person name="Honoki R."/>
            <person name="Miyazaki D."/>
            <person name="Mochizuki H."/>
            <person name="Umetsu J."/>
            <person name="Higashi K."/>
            <person name="Shibata D."/>
            <person name="Kamiya Y."/>
            <person name="Sato N."/>
            <person name="Nakamura Y."/>
            <person name="Tabata S."/>
            <person name="Ida S."/>
            <person name="Kurokawa K."/>
            <person name="Ohta H."/>
        </authorList>
    </citation>
    <scope>NUCLEOTIDE SEQUENCE [LARGE SCALE GENOMIC DNA]</scope>
    <source>
        <strain evidence="16 17">NIES-2285</strain>
    </source>
</reference>
<accession>A0A1Y1IQJ8</accession>
<keyword evidence="11" id="KW-0746">Sphingolipid metabolism</keyword>
<evidence type="ECO:0000256" key="3">
    <source>
        <dbReference type="ARBA" id="ARBA00004991"/>
    </source>
</evidence>
<dbReference type="STRING" id="105231.A0A1Y1IQJ8"/>
<evidence type="ECO:0000256" key="4">
    <source>
        <dbReference type="ARBA" id="ARBA00005011"/>
    </source>
</evidence>
<feature type="domain" description="Aminotransferase class I/classII large" evidence="15">
    <location>
        <begin position="42"/>
        <end position="361"/>
    </location>
</feature>
<dbReference type="OrthoDB" id="7042322at2759"/>
<dbReference type="InterPro" id="IPR015421">
    <property type="entry name" value="PyrdxlP-dep_Trfase_major"/>
</dbReference>
<keyword evidence="17" id="KW-1185">Reference proteome</keyword>
<dbReference type="GO" id="GO:0016020">
    <property type="term" value="C:membrane"/>
    <property type="evidence" value="ECO:0007669"/>
    <property type="project" value="GOC"/>
</dbReference>
<dbReference type="AlphaFoldDB" id="A0A1Y1IQJ8"/>
<dbReference type="InterPro" id="IPR004839">
    <property type="entry name" value="Aminotransferase_I/II_large"/>
</dbReference>
<keyword evidence="11" id="KW-0443">Lipid metabolism</keyword>
<dbReference type="InterPro" id="IPR001917">
    <property type="entry name" value="Aminotrans_II_pyridoxalP_BS"/>
</dbReference>
<evidence type="ECO:0000256" key="8">
    <source>
        <dbReference type="ARBA" id="ARBA00022605"/>
    </source>
</evidence>
<keyword evidence="7 16" id="KW-0032">Aminotransferase</keyword>
<dbReference type="GO" id="GO:0006665">
    <property type="term" value="P:sphingolipid metabolic process"/>
    <property type="evidence" value="ECO:0007669"/>
    <property type="project" value="UniProtKB-UniPathway"/>
</dbReference>
<dbReference type="InterPro" id="IPR050106">
    <property type="entry name" value="HistidinolP_aminotransfase"/>
</dbReference>
<keyword evidence="9 16" id="KW-0808">Transferase</keyword>
<dbReference type="PANTHER" id="PTHR43643">
    <property type="entry name" value="HISTIDINOL-PHOSPHATE AMINOTRANSFERASE 2"/>
    <property type="match status" value="1"/>
</dbReference>
<evidence type="ECO:0000256" key="5">
    <source>
        <dbReference type="ARBA" id="ARBA00007970"/>
    </source>
</evidence>
<dbReference type="EC" id="2.6.1.9" evidence="6"/>
<dbReference type="SUPFAM" id="SSF53383">
    <property type="entry name" value="PLP-dependent transferases"/>
    <property type="match status" value="1"/>
</dbReference>
<evidence type="ECO:0000256" key="6">
    <source>
        <dbReference type="ARBA" id="ARBA00012748"/>
    </source>
</evidence>
<gene>
    <name evidence="16" type="ORF">KFL_007150040</name>
</gene>
<comment type="similarity">
    <text evidence="5">Belongs to the class-II pyridoxal-phosphate-dependent aminotransferase family. Histidinol-phosphate aminotransferase subfamily.</text>
</comment>
<dbReference type="UniPathway" id="UPA00222"/>
<evidence type="ECO:0000256" key="10">
    <source>
        <dbReference type="ARBA" id="ARBA00022898"/>
    </source>
</evidence>
<dbReference type="CDD" id="cd00609">
    <property type="entry name" value="AAT_like"/>
    <property type="match status" value="1"/>
</dbReference>
<evidence type="ECO:0000256" key="14">
    <source>
        <dbReference type="RuleBase" id="RU003693"/>
    </source>
</evidence>
<dbReference type="GO" id="GO:0000105">
    <property type="term" value="P:L-histidine biosynthetic process"/>
    <property type="evidence" value="ECO:0007669"/>
    <property type="project" value="UniProtKB-KW"/>
</dbReference>
<evidence type="ECO:0000256" key="12">
    <source>
        <dbReference type="ARBA" id="ARBA00023102"/>
    </source>
</evidence>
<keyword evidence="10 14" id="KW-0663">Pyridoxal phosphate</keyword>
<dbReference type="InterPro" id="IPR015422">
    <property type="entry name" value="PyrdxlP-dep_Trfase_small"/>
</dbReference>
<comment type="cofactor">
    <cofactor evidence="1 14">
        <name>pyridoxal 5'-phosphate</name>
        <dbReference type="ChEBI" id="CHEBI:597326"/>
    </cofactor>
</comment>
<evidence type="ECO:0000259" key="15">
    <source>
        <dbReference type="Pfam" id="PF00155"/>
    </source>
</evidence>
<keyword evidence="8" id="KW-0028">Amino-acid biosynthesis</keyword>
<dbReference type="Gene3D" id="3.90.1150.10">
    <property type="entry name" value="Aspartate Aminotransferase, domain 1"/>
    <property type="match status" value="1"/>
</dbReference>
<evidence type="ECO:0000256" key="11">
    <source>
        <dbReference type="ARBA" id="ARBA00022919"/>
    </source>
</evidence>
<protein>
    <recommendedName>
        <fullName evidence="6">histidinol-phosphate transaminase</fullName>
        <ecNumber evidence="6">2.6.1.9</ecNumber>
    </recommendedName>
</protein>
<dbReference type="GO" id="GO:0004400">
    <property type="term" value="F:histidinol-phosphate transaminase activity"/>
    <property type="evidence" value="ECO:0007669"/>
    <property type="project" value="UniProtKB-EC"/>
</dbReference>
<proteinExistence type="inferred from homology"/>
<comment type="pathway">
    <text evidence="3">Sphingolipid metabolism.</text>
</comment>
<dbReference type="Gene3D" id="3.40.640.10">
    <property type="entry name" value="Type I PLP-dependent aspartate aminotransferase-like (Major domain)"/>
    <property type="match status" value="1"/>
</dbReference>
<evidence type="ECO:0000256" key="7">
    <source>
        <dbReference type="ARBA" id="ARBA00022576"/>
    </source>
</evidence>